<proteinExistence type="predicted"/>
<dbReference type="Proteomes" id="UP001432011">
    <property type="component" value="Chromosome"/>
</dbReference>
<organism evidence="1 2">
    <name type="scientific">Microbispora hainanensis</name>
    <dbReference type="NCBI Taxonomy" id="568844"/>
    <lineage>
        <taxon>Bacteria</taxon>
        <taxon>Bacillati</taxon>
        <taxon>Actinomycetota</taxon>
        <taxon>Actinomycetes</taxon>
        <taxon>Streptosporangiales</taxon>
        <taxon>Streptosporangiaceae</taxon>
        <taxon>Microbispora</taxon>
    </lineage>
</organism>
<evidence type="ECO:0008006" key="3">
    <source>
        <dbReference type="Google" id="ProtNLM"/>
    </source>
</evidence>
<evidence type="ECO:0000313" key="1">
    <source>
        <dbReference type="EMBL" id="WUP71825.1"/>
    </source>
</evidence>
<dbReference type="EMBL" id="CP108085">
    <property type="protein sequence ID" value="WUP71825.1"/>
    <property type="molecule type" value="Genomic_DNA"/>
</dbReference>
<evidence type="ECO:0000313" key="2">
    <source>
        <dbReference type="Proteomes" id="UP001432011"/>
    </source>
</evidence>
<name>A0ABZ1SJ25_9ACTN</name>
<protein>
    <recommendedName>
        <fullName evidence="3">Winged helix-turn-helix transcriptional regulator</fullName>
    </recommendedName>
</protein>
<gene>
    <name evidence="1" type="ORF">OG913_20505</name>
</gene>
<sequence>MFFYELTEWGHDMAPILVHLGRWGRQSPLKETTTPLGIDPAGLKALVIDGTPPVRLGERLKTTGDRAVLQRLLDAIATE</sequence>
<keyword evidence="2" id="KW-1185">Reference proteome</keyword>
<reference evidence="1" key="1">
    <citation type="submission" date="2022-10" db="EMBL/GenBank/DDBJ databases">
        <title>The complete genomes of actinobacterial strains from the NBC collection.</title>
        <authorList>
            <person name="Joergensen T.S."/>
            <person name="Alvarez Arevalo M."/>
            <person name="Sterndorff E.B."/>
            <person name="Faurdal D."/>
            <person name="Vuksanovic O."/>
            <person name="Mourched A.-S."/>
            <person name="Charusanti P."/>
            <person name="Shaw S."/>
            <person name="Blin K."/>
            <person name="Weber T."/>
        </authorList>
    </citation>
    <scope>NUCLEOTIDE SEQUENCE</scope>
    <source>
        <strain evidence="1">NBC_00254</strain>
    </source>
</reference>
<accession>A0ABZ1SJ25</accession>
<dbReference type="RefSeq" id="WP_328708243.1">
    <property type="nucleotide sequence ID" value="NZ_CP108085.1"/>
</dbReference>